<protein>
    <submittedName>
        <fullName evidence="1">Spore coat protein</fullName>
    </submittedName>
</protein>
<evidence type="ECO:0000313" key="2">
    <source>
        <dbReference type="Proteomes" id="UP000308230"/>
    </source>
</evidence>
<dbReference type="InterPro" id="IPR019593">
    <property type="entry name" value="Spore_coat_protein_Z/Y"/>
</dbReference>
<dbReference type="RefSeq" id="WP_138125199.1">
    <property type="nucleotide sequence ID" value="NZ_SWLG01000005.1"/>
</dbReference>
<sequence>MSCGHGKTGKCVSDILRRIADVQSEVTEGCRVSCEQSIEDLVSPVAGNNLNTIPLILYCGCEPFEGFGVRRDNSGFECLSSFFFRVKSVDEHDCAVLELLEVDGMGNGNGGHGPKNPCDQFDESTEFTRTGICITADLTCFCAVSCLPAVNAVMGTTNGRPCNGNHDD</sequence>
<dbReference type="Proteomes" id="UP000308230">
    <property type="component" value="Unassembled WGS sequence"/>
</dbReference>
<dbReference type="AlphaFoldDB" id="A0A5R9FB59"/>
<proteinExistence type="predicted"/>
<organism evidence="1 2">
    <name type="scientific">Exobacillus caeni</name>
    <dbReference type="NCBI Taxonomy" id="2574798"/>
    <lineage>
        <taxon>Bacteria</taxon>
        <taxon>Bacillati</taxon>
        <taxon>Bacillota</taxon>
        <taxon>Bacilli</taxon>
        <taxon>Bacillales</taxon>
        <taxon>Guptibacillaceae</taxon>
        <taxon>Exobacillus</taxon>
    </lineage>
</organism>
<keyword evidence="1" id="KW-0946">Virion</keyword>
<comment type="caution">
    <text evidence="1">The sequence shown here is derived from an EMBL/GenBank/DDBJ whole genome shotgun (WGS) entry which is preliminary data.</text>
</comment>
<dbReference type="Pfam" id="PF10612">
    <property type="entry name" value="Spore-coat_CotZ"/>
    <property type="match status" value="1"/>
</dbReference>
<evidence type="ECO:0000313" key="1">
    <source>
        <dbReference type="EMBL" id="TLS37784.1"/>
    </source>
</evidence>
<dbReference type="OrthoDB" id="1655185at2"/>
<dbReference type="EMBL" id="SWLG01000005">
    <property type="protein sequence ID" value="TLS37784.1"/>
    <property type="molecule type" value="Genomic_DNA"/>
</dbReference>
<reference evidence="1 2" key="1">
    <citation type="submission" date="2019-04" db="EMBL/GenBank/DDBJ databases">
        <title>Bacillus caeni sp. nov., a bacterium isolated from mangrove sediment.</title>
        <authorList>
            <person name="Huang H."/>
            <person name="Mo K."/>
            <person name="Hu Y."/>
        </authorList>
    </citation>
    <scope>NUCLEOTIDE SEQUENCE [LARGE SCALE GENOMIC DNA]</scope>
    <source>
        <strain evidence="1 2">HB172195</strain>
    </source>
</reference>
<keyword evidence="1" id="KW-0167">Capsid protein</keyword>
<keyword evidence="2" id="KW-1185">Reference proteome</keyword>
<gene>
    <name evidence="1" type="ORF">FCL54_08155</name>
</gene>
<name>A0A5R9FB59_9BACL</name>
<accession>A0A5R9FB59</accession>